<dbReference type="Proteomes" id="UP001234581">
    <property type="component" value="Unassembled WGS sequence"/>
</dbReference>
<dbReference type="SUPFAM" id="SSF52058">
    <property type="entry name" value="L domain-like"/>
    <property type="match status" value="1"/>
</dbReference>
<proteinExistence type="predicted"/>
<dbReference type="InterPro" id="IPR011990">
    <property type="entry name" value="TPR-like_helical_dom_sf"/>
</dbReference>
<dbReference type="Gene3D" id="1.25.40.10">
    <property type="entry name" value="Tetratricopeptide repeat domain"/>
    <property type="match status" value="1"/>
</dbReference>
<dbReference type="RefSeq" id="XP_058342954.1">
    <property type="nucleotide sequence ID" value="XM_058486342.1"/>
</dbReference>
<organism evidence="1 2">
    <name type="scientific">Lichtheimia ornata</name>
    <dbReference type="NCBI Taxonomy" id="688661"/>
    <lineage>
        <taxon>Eukaryota</taxon>
        <taxon>Fungi</taxon>
        <taxon>Fungi incertae sedis</taxon>
        <taxon>Mucoromycota</taxon>
        <taxon>Mucoromycotina</taxon>
        <taxon>Mucoromycetes</taxon>
        <taxon>Mucorales</taxon>
        <taxon>Lichtheimiaceae</taxon>
        <taxon>Lichtheimia</taxon>
    </lineage>
</organism>
<evidence type="ECO:0008006" key="3">
    <source>
        <dbReference type="Google" id="ProtNLM"/>
    </source>
</evidence>
<evidence type="ECO:0000313" key="1">
    <source>
        <dbReference type="EMBL" id="KAJ8658041.1"/>
    </source>
</evidence>
<comment type="caution">
    <text evidence="1">The sequence shown here is derived from an EMBL/GenBank/DDBJ whole genome shotgun (WGS) entry which is preliminary data.</text>
</comment>
<reference evidence="1 2" key="1">
    <citation type="submission" date="2023-03" db="EMBL/GenBank/DDBJ databases">
        <title>Genome sequence of Lichtheimia ornata CBS 291.66.</title>
        <authorList>
            <person name="Mohabir J.T."/>
            <person name="Shea T.P."/>
            <person name="Kurbessoian T."/>
            <person name="Berby B."/>
            <person name="Fontaine J."/>
            <person name="Livny J."/>
            <person name="Gnirke A."/>
            <person name="Stajich J.E."/>
            <person name="Cuomo C.A."/>
        </authorList>
    </citation>
    <scope>NUCLEOTIDE SEQUENCE [LARGE SCALE GENOMIC DNA]</scope>
    <source>
        <strain evidence="1">CBS 291.66</strain>
    </source>
</reference>
<accession>A0AAD7XYZ5</accession>
<dbReference type="EMBL" id="JARTCD010000027">
    <property type="protein sequence ID" value="KAJ8658041.1"/>
    <property type="molecule type" value="Genomic_DNA"/>
</dbReference>
<dbReference type="Gene3D" id="3.80.10.10">
    <property type="entry name" value="Ribonuclease Inhibitor"/>
    <property type="match status" value="2"/>
</dbReference>
<dbReference type="GeneID" id="83213723"/>
<keyword evidence="2" id="KW-1185">Reference proteome</keyword>
<evidence type="ECO:0000313" key="2">
    <source>
        <dbReference type="Proteomes" id="UP001234581"/>
    </source>
</evidence>
<dbReference type="InterPro" id="IPR032675">
    <property type="entry name" value="LRR_dom_sf"/>
</dbReference>
<dbReference type="SUPFAM" id="SSF48452">
    <property type="entry name" value="TPR-like"/>
    <property type="match status" value="1"/>
</dbReference>
<protein>
    <recommendedName>
        <fullName evidence="3">F-box domain-containing protein</fullName>
    </recommendedName>
</protein>
<gene>
    <name evidence="1" type="ORF">O0I10_006312</name>
</gene>
<dbReference type="AlphaFoldDB" id="A0AAD7XYZ5"/>
<name>A0AAD7XYZ5_9FUNG</name>
<sequence>MAGSIRNDSCKQPTLKASSEKYAQLVHDSTTQLHQSLEPILTALDRRAMGLTKLANFESALHNANLIQQLSPSSALGYLREADVYSEQGKQHHVIAICNKGLDRVDTNDKHYATLQQVKEDAERRQNTHVDFMKQLPPEIVIETLIPMLLDDSPMSSTTASPYLYVSNVWRDRIVQCFNGLRFEVRDTACHNLAHVIELSQCIRKLEMGRGSNEGWFCDLLRNHDFCSLRELCIDYYSTKGVDPLLSCFKSIGNALTELVLDIHCMSIVSMADIMQSCPNMVSLDLTQPCVPDFSTLPMTAWPKLTSLCVKSTAGIMCFTHDDIHDIGKRFGSLNRLGFYPCFDKQITPIVLHYYPSMTRLEVLCARDGAQRIYMTQGIRCAESGIMDFYMEADPMQGYVPWGILTHELRQQQNTIECIECNLNLRETLREREDHKEIYTIKYGRLKQLSLSKSGWWIPRNAPMLEELRITAYIIKKNVAVLDTIPPKLKKLELDLDHDFDLRYKAPLERYLKRFALRSHLKELVIHFSNSENIDTILNAIHCLDQLQRLMISFTTTWDYYQMERFIDGLVKGCPKVACLEIECENAPSTSLINALKGLEHLEQFTFSINDMEGDDGFWQAIQGISQLKCIRVYPASAANMDAIRRLQGQRRDMKIILDPRFTRFEDVL</sequence>